<sequence length="160" mass="17813">GIRERIKTIIHQYNISSIHVAFTAPIVITEAPRDARLETHFIVAADCTMDALIPGVTIADDMALQFEVTYRNVGNVPLQEEPFIEAQGFFHVEYDKEEKPKLCINITSARLPTGKPTDKQYTERCLSLKNPVISVYATVIAVPIDVRTKVVVAPPTPQNP</sequence>
<protein>
    <submittedName>
        <fullName evidence="1">Uncharacterized protein</fullName>
    </submittedName>
</protein>
<comment type="caution">
    <text evidence="1">The sequence shown here is derived from an EMBL/GenBank/DDBJ whole genome shotgun (WGS) entry which is preliminary data.</text>
</comment>
<accession>A0A232M769</accession>
<dbReference type="AlphaFoldDB" id="A0A232M769"/>
<feature type="non-terminal residue" evidence="1">
    <location>
        <position position="1"/>
    </location>
</feature>
<dbReference type="EMBL" id="NPHW01000581">
    <property type="protein sequence ID" value="OXV12213.1"/>
    <property type="molecule type" value="Genomic_DNA"/>
</dbReference>
<gene>
    <name evidence="1" type="ORF">Egran_00026</name>
</gene>
<evidence type="ECO:0000313" key="1">
    <source>
        <dbReference type="EMBL" id="OXV12213.1"/>
    </source>
</evidence>
<name>A0A232M769_9EURO</name>
<proteinExistence type="predicted"/>
<keyword evidence="2" id="KW-1185">Reference proteome</keyword>
<dbReference type="Proteomes" id="UP000243515">
    <property type="component" value="Unassembled WGS sequence"/>
</dbReference>
<evidence type="ECO:0000313" key="2">
    <source>
        <dbReference type="Proteomes" id="UP000243515"/>
    </source>
</evidence>
<reference evidence="1 2" key="1">
    <citation type="journal article" date="2015" name="Environ. Microbiol.">
        <title>Metagenome sequence of Elaphomyces granulatus from sporocarp tissue reveals Ascomycota ectomycorrhizal fingerprints of genome expansion and a Proteobacteria-rich microbiome.</title>
        <authorList>
            <person name="Quandt C.A."/>
            <person name="Kohler A."/>
            <person name="Hesse C.N."/>
            <person name="Sharpton T.J."/>
            <person name="Martin F."/>
            <person name="Spatafora J.W."/>
        </authorList>
    </citation>
    <scope>NUCLEOTIDE SEQUENCE [LARGE SCALE GENOMIC DNA]</scope>
    <source>
        <strain evidence="1 2">OSC145934</strain>
    </source>
</reference>
<organism evidence="1 2">
    <name type="scientific">Elaphomyces granulatus</name>
    <dbReference type="NCBI Taxonomy" id="519963"/>
    <lineage>
        <taxon>Eukaryota</taxon>
        <taxon>Fungi</taxon>
        <taxon>Dikarya</taxon>
        <taxon>Ascomycota</taxon>
        <taxon>Pezizomycotina</taxon>
        <taxon>Eurotiomycetes</taxon>
        <taxon>Eurotiomycetidae</taxon>
        <taxon>Eurotiales</taxon>
        <taxon>Elaphomycetaceae</taxon>
        <taxon>Elaphomyces</taxon>
    </lineage>
</organism>